<name>A0ABQ1RUB3_9MICO</name>
<sequence>MTETDAAADRASLVPGVHRLIRAIDGKEGPFAGALVVFDDTVAVCIDIERLGAWEGWAFSDSEHVCGALDIRRRADGHDVLLPWCTQRVEAFLGRRDASDSPLTPGELGTLVVSLLRGVRELGTDAEAAGEWWLTGDGRPLFVHGEGGSARARTAALVERMLRQQVDRGTVRILQEAASALRQPRHPADDDRRWEQELFARAAPRALQLDVFAPERVSAISPRLVAADAASGDAGRPHRRHVAGETRSARLKRKERRSAGAGAGAGAVHVLRSLAEGARIRIEHLGERRFKRPPLHASAEGIGKPKSSRRRAVLLAGALGAIVLIVGLLWPGDGGDAPAEATYRKAPTAAAPDDVANRGAEDRGDSGVPKTSTPDPVPSEPTSDEGMAPDPGTALDAVPQLLDAISVCVRDVAEHCSGAVAEGGRIPTEGIASLGASESAAALVDDYGDVAVIRLTPVDSGATEQMMVLERRDDIWLVRDVYDVAHQPD</sequence>
<feature type="region of interest" description="Disordered" evidence="1">
    <location>
        <begin position="228"/>
        <end position="264"/>
    </location>
</feature>
<dbReference type="RefSeq" id="WP_188436509.1">
    <property type="nucleotide sequence ID" value="NZ_BMCM01000003.1"/>
</dbReference>
<dbReference type="EMBL" id="BMCM01000003">
    <property type="protein sequence ID" value="GGD77648.1"/>
    <property type="molecule type" value="Genomic_DNA"/>
</dbReference>
<reference evidence="4" key="1">
    <citation type="journal article" date="2019" name="Int. J. Syst. Evol. Microbiol.">
        <title>The Global Catalogue of Microorganisms (GCM) 10K type strain sequencing project: providing services to taxonomists for standard genome sequencing and annotation.</title>
        <authorList>
            <consortium name="The Broad Institute Genomics Platform"/>
            <consortium name="The Broad Institute Genome Sequencing Center for Infectious Disease"/>
            <person name="Wu L."/>
            <person name="Ma J."/>
        </authorList>
    </citation>
    <scope>NUCLEOTIDE SEQUENCE [LARGE SCALE GENOMIC DNA]</scope>
    <source>
        <strain evidence="4">CCM 7640</strain>
    </source>
</reference>
<gene>
    <name evidence="3" type="ORF">GCM10007269_20800</name>
</gene>
<protein>
    <submittedName>
        <fullName evidence="3">Uncharacterized protein</fullName>
    </submittedName>
</protein>
<feature type="region of interest" description="Disordered" evidence="1">
    <location>
        <begin position="344"/>
        <end position="395"/>
    </location>
</feature>
<evidence type="ECO:0000313" key="3">
    <source>
        <dbReference type="EMBL" id="GGD77648.1"/>
    </source>
</evidence>
<evidence type="ECO:0000256" key="1">
    <source>
        <dbReference type="SAM" id="MobiDB-lite"/>
    </source>
</evidence>
<comment type="caution">
    <text evidence="3">The sequence shown here is derived from an EMBL/GenBank/DDBJ whole genome shotgun (WGS) entry which is preliminary data.</text>
</comment>
<keyword evidence="2" id="KW-0812">Transmembrane</keyword>
<proteinExistence type="predicted"/>
<feature type="compositionally biased region" description="Basic and acidic residues" evidence="1">
    <location>
        <begin position="355"/>
        <end position="365"/>
    </location>
</feature>
<organism evidence="3 4">
    <name type="scientific">Microbacterium murale</name>
    <dbReference type="NCBI Taxonomy" id="1081040"/>
    <lineage>
        <taxon>Bacteria</taxon>
        <taxon>Bacillati</taxon>
        <taxon>Actinomycetota</taxon>
        <taxon>Actinomycetes</taxon>
        <taxon>Micrococcales</taxon>
        <taxon>Microbacteriaceae</taxon>
        <taxon>Microbacterium</taxon>
    </lineage>
</organism>
<keyword evidence="2" id="KW-1133">Transmembrane helix</keyword>
<keyword evidence="4" id="KW-1185">Reference proteome</keyword>
<dbReference type="Proteomes" id="UP000629365">
    <property type="component" value="Unassembled WGS sequence"/>
</dbReference>
<keyword evidence="2" id="KW-0472">Membrane</keyword>
<feature type="transmembrane region" description="Helical" evidence="2">
    <location>
        <begin position="312"/>
        <end position="330"/>
    </location>
</feature>
<evidence type="ECO:0000256" key="2">
    <source>
        <dbReference type="SAM" id="Phobius"/>
    </source>
</evidence>
<accession>A0ABQ1RUB3</accession>
<evidence type="ECO:0000313" key="4">
    <source>
        <dbReference type="Proteomes" id="UP000629365"/>
    </source>
</evidence>